<gene>
    <name evidence="3" type="ORF">CRP01_07515</name>
</gene>
<feature type="transmembrane region" description="Helical" evidence="1">
    <location>
        <begin position="12"/>
        <end position="30"/>
    </location>
</feature>
<dbReference type="EMBL" id="PDUD01000011">
    <property type="protein sequence ID" value="PHN07071.1"/>
    <property type="molecule type" value="Genomic_DNA"/>
</dbReference>
<dbReference type="Gene3D" id="3.40.50.1820">
    <property type="entry name" value="alpha/beta hydrolase"/>
    <property type="match status" value="1"/>
</dbReference>
<feature type="domain" description="Serine aminopeptidase S33" evidence="2">
    <location>
        <begin position="141"/>
        <end position="281"/>
    </location>
</feature>
<evidence type="ECO:0000313" key="4">
    <source>
        <dbReference type="Proteomes" id="UP000223913"/>
    </source>
</evidence>
<accession>A0A2D0NEY3</accession>
<organism evidence="3 4">
    <name type="scientific">Flavilitoribacter nigricans (strain ATCC 23147 / DSM 23189 / NBRC 102662 / NCIMB 1420 / SS-2)</name>
    <name type="common">Lewinella nigricans</name>
    <dbReference type="NCBI Taxonomy" id="1122177"/>
    <lineage>
        <taxon>Bacteria</taxon>
        <taxon>Pseudomonadati</taxon>
        <taxon>Bacteroidota</taxon>
        <taxon>Saprospiria</taxon>
        <taxon>Saprospirales</taxon>
        <taxon>Lewinellaceae</taxon>
        <taxon>Flavilitoribacter</taxon>
    </lineage>
</organism>
<sequence length="340" mass="36929">MILPTVYRQARPIGLLLTLAGTTVLEPAAFGPLTLQVLQATLGIGLFLLAISCLRSGHRPKLSGLLFGSLLLCSFTVFRGNAQSGGVESSATVTPVPAYAQKMVRSPQPGALAEFFSYETITFRSKDGLSVTGNLYEVGPANPIILLCHQANYNKYEYADIAPRLNGLGYNVLAIDQRSGGTFAGNSNETLQTARAAGIQHPDFLDAEQDIVAAVEFLAARYQRQVIVWGSSYSSALALFVAVHPDVKAALAFSPGNYFRDQKPDLKIFMHKLKKPVFITSSREEAEELEHTVGRSLDGQVQIQFIPESGGYHGSKALWEGQEGAEEYWGAVLNFLLMIQ</sequence>
<dbReference type="RefSeq" id="WP_099149407.1">
    <property type="nucleotide sequence ID" value="NZ_PDUD01000011.1"/>
</dbReference>
<dbReference type="AlphaFoldDB" id="A0A2D0NEY3"/>
<evidence type="ECO:0000256" key="1">
    <source>
        <dbReference type="SAM" id="Phobius"/>
    </source>
</evidence>
<protein>
    <recommendedName>
        <fullName evidence="2">Serine aminopeptidase S33 domain-containing protein</fullName>
    </recommendedName>
</protein>
<keyword evidence="4" id="KW-1185">Reference proteome</keyword>
<dbReference type="Proteomes" id="UP000223913">
    <property type="component" value="Unassembled WGS sequence"/>
</dbReference>
<dbReference type="SUPFAM" id="SSF53474">
    <property type="entry name" value="alpha/beta-Hydrolases"/>
    <property type="match status" value="1"/>
</dbReference>
<reference evidence="3 4" key="1">
    <citation type="submission" date="2017-10" db="EMBL/GenBank/DDBJ databases">
        <title>The draft genome sequence of Lewinella nigricans NBRC 102662.</title>
        <authorList>
            <person name="Wang K."/>
        </authorList>
    </citation>
    <scope>NUCLEOTIDE SEQUENCE [LARGE SCALE GENOMIC DNA]</scope>
    <source>
        <strain evidence="3 4">NBRC 102662</strain>
    </source>
</reference>
<keyword evidence="1" id="KW-0812">Transmembrane</keyword>
<dbReference type="InterPro" id="IPR022742">
    <property type="entry name" value="Hydrolase_4"/>
</dbReference>
<keyword evidence="1" id="KW-0472">Membrane</keyword>
<keyword evidence="1" id="KW-1133">Transmembrane helix</keyword>
<dbReference type="OrthoDB" id="63241at2"/>
<evidence type="ECO:0000259" key="2">
    <source>
        <dbReference type="Pfam" id="PF12146"/>
    </source>
</evidence>
<evidence type="ECO:0000313" key="3">
    <source>
        <dbReference type="EMBL" id="PHN07071.1"/>
    </source>
</evidence>
<name>A0A2D0NEY3_FLAN2</name>
<proteinExistence type="predicted"/>
<dbReference type="Pfam" id="PF12146">
    <property type="entry name" value="Hydrolase_4"/>
    <property type="match status" value="1"/>
</dbReference>
<comment type="caution">
    <text evidence="3">The sequence shown here is derived from an EMBL/GenBank/DDBJ whole genome shotgun (WGS) entry which is preliminary data.</text>
</comment>
<dbReference type="InterPro" id="IPR029058">
    <property type="entry name" value="AB_hydrolase_fold"/>
</dbReference>